<feature type="transmembrane region" description="Helical" evidence="2">
    <location>
        <begin position="558"/>
        <end position="581"/>
    </location>
</feature>
<feature type="transmembrane region" description="Helical" evidence="2">
    <location>
        <begin position="335"/>
        <end position="359"/>
    </location>
</feature>
<organism evidence="5 6">
    <name type="scientific">Haloactinospora alba</name>
    <dbReference type="NCBI Taxonomy" id="405555"/>
    <lineage>
        <taxon>Bacteria</taxon>
        <taxon>Bacillati</taxon>
        <taxon>Actinomycetota</taxon>
        <taxon>Actinomycetes</taxon>
        <taxon>Streptosporangiales</taxon>
        <taxon>Nocardiopsidaceae</taxon>
        <taxon>Haloactinospora</taxon>
    </lineage>
</organism>
<feature type="transmembrane region" description="Helical" evidence="2">
    <location>
        <begin position="371"/>
        <end position="396"/>
    </location>
</feature>
<dbReference type="SUPFAM" id="SSF53187">
    <property type="entry name" value="Zn-dependent exopeptidases"/>
    <property type="match status" value="1"/>
</dbReference>
<feature type="compositionally biased region" description="Basic and acidic residues" evidence="1">
    <location>
        <begin position="655"/>
        <end position="670"/>
    </location>
</feature>
<dbReference type="GO" id="GO:0006508">
    <property type="term" value="P:proteolysis"/>
    <property type="evidence" value="ECO:0007669"/>
    <property type="project" value="InterPro"/>
</dbReference>
<proteinExistence type="predicted"/>
<feature type="signal peptide" evidence="3">
    <location>
        <begin position="1"/>
        <end position="39"/>
    </location>
</feature>
<keyword evidence="6" id="KW-1185">Reference proteome</keyword>
<feature type="transmembrane region" description="Helical" evidence="2">
    <location>
        <begin position="470"/>
        <end position="488"/>
    </location>
</feature>
<dbReference type="Gene3D" id="3.40.630.10">
    <property type="entry name" value="Zn peptidases"/>
    <property type="match status" value="1"/>
</dbReference>
<name>A0A543NL94_9ACTN</name>
<feature type="region of interest" description="Disordered" evidence="1">
    <location>
        <begin position="627"/>
        <end position="674"/>
    </location>
</feature>
<dbReference type="PANTHER" id="PTHR12147:SF26">
    <property type="entry name" value="PEPTIDASE M28 DOMAIN-CONTAINING PROTEIN"/>
    <property type="match status" value="1"/>
</dbReference>
<dbReference type="InterPro" id="IPR045175">
    <property type="entry name" value="M28_fam"/>
</dbReference>
<dbReference type="RefSeq" id="WP_141924049.1">
    <property type="nucleotide sequence ID" value="NZ_VFQC01000001.1"/>
</dbReference>
<accession>A0A543NL94</accession>
<dbReference type="GO" id="GO:0008235">
    <property type="term" value="F:metalloexopeptidase activity"/>
    <property type="evidence" value="ECO:0007669"/>
    <property type="project" value="InterPro"/>
</dbReference>
<dbReference type="AlphaFoldDB" id="A0A543NL94"/>
<evidence type="ECO:0000313" key="6">
    <source>
        <dbReference type="Proteomes" id="UP000317422"/>
    </source>
</evidence>
<dbReference type="PANTHER" id="PTHR12147">
    <property type="entry name" value="METALLOPEPTIDASE M28 FAMILY MEMBER"/>
    <property type="match status" value="1"/>
</dbReference>
<comment type="caution">
    <text evidence="5">The sequence shown here is derived from an EMBL/GenBank/DDBJ whole genome shotgun (WGS) entry which is preliminary data.</text>
</comment>
<evidence type="ECO:0000256" key="1">
    <source>
        <dbReference type="SAM" id="MobiDB-lite"/>
    </source>
</evidence>
<feature type="transmembrane region" description="Helical" evidence="2">
    <location>
        <begin position="443"/>
        <end position="464"/>
    </location>
</feature>
<feature type="transmembrane region" description="Helical" evidence="2">
    <location>
        <begin position="527"/>
        <end position="546"/>
    </location>
</feature>
<dbReference type="Proteomes" id="UP000317422">
    <property type="component" value="Unassembled WGS sequence"/>
</dbReference>
<feature type="domain" description="Peptidase M28" evidence="4">
    <location>
        <begin position="118"/>
        <end position="306"/>
    </location>
</feature>
<evidence type="ECO:0000256" key="3">
    <source>
        <dbReference type="SAM" id="SignalP"/>
    </source>
</evidence>
<dbReference type="Pfam" id="PF04389">
    <property type="entry name" value="Peptidase_M28"/>
    <property type="match status" value="1"/>
</dbReference>
<dbReference type="InterPro" id="IPR007484">
    <property type="entry name" value="Peptidase_M28"/>
</dbReference>
<protein>
    <submittedName>
        <fullName evidence="5">Peptidase M28-like protein</fullName>
    </submittedName>
</protein>
<sequence>MISPTTTTSSRNPLWNRWLSRAGLAAVLLVAGLSASSTAPPEPRGADAAPEEFSAERAMGHIEEIAQGPRPVGSPAHAETRDHLVDQLDTWGWDTEVHESVGLASHADDTRHMAAVDNITATLPGSDPTGTVVLAAHYDSVSGSPGAADDGIGVGTILEVARALRADGAGQPRNDVMVLITDAEEKGLLGAEAFVRERAQEIEPAAVLNHEARGASGAPATFRMSSSDATLLEVLSQAPGVSADSAAEAVFDALPNDTDATNFFGSGLHGYDTAITGGGAFYHSPLDSTQHLSRASLQQMGRSSLAMARDLATTDLATLEEGEDQLITTPPGGPVLLPAAAETPLAFGLLALAGALVAVRWRRRELTAGRTALSAVAALLALAAAAGTALAVWQVALLVDPGQASAVVGAPYNPGFYQAAMLVAGVSVVLGTHALLRRRLGGPALAAGAVCTAAVAGLTGVLLLPGAATMLVLPVLPAATGALAAALLPRRWTTARTLLPVFALAPTALLAGPLVSSTFEVGLPMGGPFATLLTALFALLALPVVEDAWPAAAPRRPGVARAGVAALALALVAALTGAGLFTNREGATPARQEQLTYAFDADAGEAYWAGAPKTEWSESLLTEDPKPLDSVLPVSDGEPLAHGPAPTLDTAPPRVEVRDDTNGESGREVTLRVSSPREAPTLGLWVTDGNATVRSAEVAGRSVPVTRTNEQRFGFVFHGAAPEGVTVRLTLDQGAGDTATVRVADRTNDLTGIEGLAPPQDRELVRPALWVTRAQDL</sequence>
<feature type="transmembrane region" description="Helical" evidence="2">
    <location>
        <begin position="416"/>
        <end position="436"/>
    </location>
</feature>
<dbReference type="EMBL" id="VFQC01000001">
    <property type="protein sequence ID" value="TQN32574.1"/>
    <property type="molecule type" value="Genomic_DNA"/>
</dbReference>
<evidence type="ECO:0000259" key="4">
    <source>
        <dbReference type="Pfam" id="PF04389"/>
    </source>
</evidence>
<evidence type="ECO:0000256" key="2">
    <source>
        <dbReference type="SAM" id="Phobius"/>
    </source>
</evidence>
<evidence type="ECO:0000313" key="5">
    <source>
        <dbReference type="EMBL" id="TQN32574.1"/>
    </source>
</evidence>
<feature type="transmembrane region" description="Helical" evidence="2">
    <location>
        <begin position="497"/>
        <end position="515"/>
    </location>
</feature>
<keyword evidence="3" id="KW-0732">Signal</keyword>
<dbReference type="OrthoDB" id="9778250at2"/>
<keyword evidence="2" id="KW-0472">Membrane</keyword>
<keyword evidence="2" id="KW-0812">Transmembrane</keyword>
<reference evidence="5 6" key="1">
    <citation type="submission" date="2019-06" db="EMBL/GenBank/DDBJ databases">
        <title>Sequencing the genomes of 1000 actinobacteria strains.</title>
        <authorList>
            <person name="Klenk H.-P."/>
        </authorList>
    </citation>
    <scope>NUCLEOTIDE SEQUENCE [LARGE SCALE GENOMIC DNA]</scope>
    <source>
        <strain evidence="5 6">DSM 45015</strain>
    </source>
</reference>
<gene>
    <name evidence="5" type="ORF">FHX37_2549</name>
</gene>
<feature type="chain" id="PRO_5038796211" evidence="3">
    <location>
        <begin position="40"/>
        <end position="777"/>
    </location>
</feature>
<keyword evidence="2" id="KW-1133">Transmembrane helix</keyword>